<dbReference type="SUPFAM" id="SSF56219">
    <property type="entry name" value="DNase I-like"/>
    <property type="match status" value="1"/>
</dbReference>
<sequence length="425" mass="50196">MNWLSWNVRGIGQPLTNAHGRELVRKYGCSLCFIMETKTSVERAFNSVRNWGLDNFVGVPSLGLSGGLLLLWNNDVHIDVKLSNKNLVHMYNVWKNHGSWITCVYGNPALQHRQQVWDDISLLAHEIPPREPWLLWEDFNQVLKSSDKLSRTNNSIQGAHSLWDCLNQCGLLEIKSQGLHYAWPNRRDEENITWERFDRAFANPSWIQGFEDATIENLPIIASDHSPMLLRYDRQTLFKKRPYRFELMWTLHPGCEDVIRETWGENVAGSTPYKLTRKIKSVREKLRRWNKLVFGDLQTRKINLEEELAKVQAYITGKEAWQKKSILRKEYETILEQEQLHWLQKARSNWIVQGERNTRFFHVMTKKMRGRNKIIKIKDKHSKITEDEKGIEDIILDTLRASLETQMRHLRQKCSKLFKSWIYQS</sequence>
<dbReference type="OrthoDB" id="1001832at2759"/>
<reference evidence="2" key="1">
    <citation type="submission" date="2013-09" db="EMBL/GenBank/DDBJ databases">
        <title>Corchorus olitorius genome sequencing.</title>
        <authorList>
            <person name="Alam M."/>
            <person name="Haque M.S."/>
            <person name="Islam M.S."/>
            <person name="Emdad E.M."/>
            <person name="Islam M.M."/>
            <person name="Ahmed B."/>
            <person name="Halim A."/>
            <person name="Hossen Q.M.M."/>
            <person name="Hossain M.Z."/>
            <person name="Ahmed R."/>
            <person name="Khan M.M."/>
            <person name="Islam R."/>
            <person name="Rashid M.M."/>
            <person name="Khan S.A."/>
            <person name="Rahman M.S."/>
            <person name="Alam M."/>
            <person name="Yahiya A.S."/>
            <person name="Khan M.S."/>
            <person name="Azam M.S."/>
            <person name="Haque T."/>
            <person name="Lashkar M.Z.H."/>
            <person name="Akhand A.I."/>
            <person name="Morshed G."/>
            <person name="Roy S."/>
            <person name="Uddin K.S."/>
            <person name="Rabeya T."/>
            <person name="Hossain A.S."/>
            <person name="Chowdhury A."/>
            <person name="Snigdha A.R."/>
            <person name="Mortoza M.S."/>
            <person name="Matin S.A."/>
            <person name="Hoque S.M.E."/>
            <person name="Islam M.K."/>
            <person name="Roy D.K."/>
            <person name="Haider R."/>
            <person name="Moosa M.M."/>
            <person name="Elias S.M."/>
            <person name="Hasan A.M."/>
            <person name="Jahan S."/>
            <person name="Shafiuddin M."/>
            <person name="Mahmood N."/>
            <person name="Shommy N.S."/>
        </authorList>
    </citation>
    <scope>NUCLEOTIDE SEQUENCE [LARGE SCALE GENOMIC DNA]</scope>
    <source>
        <strain evidence="2">cv. O-4</strain>
    </source>
</reference>
<proteinExistence type="predicted"/>
<evidence type="ECO:0000313" key="1">
    <source>
        <dbReference type="EMBL" id="OMO89387.1"/>
    </source>
</evidence>
<dbReference type="GO" id="GO:0004519">
    <property type="term" value="F:endonuclease activity"/>
    <property type="evidence" value="ECO:0007669"/>
    <property type="project" value="UniProtKB-KW"/>
</dbReference>
<gene>
    <name evidence="1" type="ORF">COLO4_19781</name>
</gene>
<name>A0A1R3J3H6_9ROSI</name>
<dbReference type="STRING" id="93759.A0A1R3J3H6"/>
<protein>
    <submittedName>
        <fullName evidence="1">Endonuclease/exonuclease/phosphatase</fullName>
    </submittedName>
</protein>
<keyword evidence="1" id="KW-0255">Endonuclease</keyword>
<comment type="caution">
    <text evidence="1">The sequence shown here is derived from an EMBL/GenBank/DDBJ whole genome shotgun (WGS) entry which is preliminary data.</text>
</comment>
<dbReference type="PANTHER" id="PTHR33710">
    <property type="entry name" value="BNAC02G09200D PROTEIN"/>
    <property type="match status" value="1"/>
</dbReference>
<dbReference type="Gene3D" id="3.60.10.10">
    <property type="entry name" value="Endonuclease/exonuclease/phosphatase"/>
    <property type="match status" value="1"/>
</dbReference>
<organism evidence="1 2">
    <name type="scientific">Corchorus olitorius</name>
    <dbReference type="NCBI Taxonomy" id="93759"/>
    <lineage>
        <taxon>Eukaryota</taxon>
        <taxon>Viridiplantae</taxon>
        <taxon>Streptophyta</taxon>
        <taxon>Embryophyta</taxon>
        <taxon>Tracheophyta</taxon>
        <taxon>Spermatophyta</taxon>
        <taxon>Magnoliopsida</taxon>
        <taxon>eudicotyledons</taxon>
        <taxon>Gunneridae</taxon>
        <taxon>Pentapetalae</taxon>
        <taxon>rosids</taxon>
        <taxon>malvids</taxon>
        <taxon>Malvales</taxon>
        <taxon>Malvaceae</taxon>
        <taxon>Grewioideae</taxon>
        <taxon>Apeibeae</taxon>
        <taxon>Corchorus</taxon>
    </lineage>
</organism>
<keyword evidence="2" id="KW-1185">Reference proteome</keyword>
<dbReference type="Proteomes" id="UP000187203">
    <property type="component" value="Unassembled WGS sequence"/>
</dbReference>
<evidence type="ECO:0000313" key="2">
    <source>
        <dbReference type="Proteomes" id="UP000187203"/>
    </source>
</evidence>
<keyword evidence="1" id="KW-0540">Nuclease</keyword>
<dbReference type="AlphaFoldDB" id="A0A1R3J3H6"/>
<accession>A0A1R3J3H6</accession>
<dbReference type="InterPro" id="IPR036691">
    <property type="entry name" value="Endo/exonu/phosph_ase_sf"/>
</dbReference>
<keyword evidence="1" id="KW-0378">Hydrolase</keyword>
<dbReference type="PANTHER" id="PTHR33710:SF71">
    <property type="entry name" value="ENDONUCLEASE_EXONUCLEASE_PHOSPHATASE DOMAIN-CONTAINING PROTEIN"/>
    <property type="match status" value="1"/>
</dbReference>
<dbReference type="EMBL" id="AWUE01016792">
    <property type="protein sequence ID" value="OMO89387.1"/>
    <property type="molecule type" value="Genomic_DNA"/>
</dbReference>